<accession>A0A644X8A0</accession>
<dbReference type="Gene3D" id="3.40.50.10610">
    <property type="entry name" value="ABC-type transport auxiliary lipoprotein component"/>
    <property type="match status" value="1"/>
</dbReference>
<protein>
    <recommendedName>
        <fullName evidence="2">FlgO domain-containing protein</fullName>
    </recommendedName>
</protein>
<evidence type="ECO:0008006" key="2">
    <source>
        <dbReference type="Google" id="ProtNLM"/>
    </source>
</evidence>
<proteinExistence type="predicted"/>
<dbReference type="GO" id="GO:0030288">
    <property type="term" value="C:outer membrane-bounded periplasmic space"/>
    <property type="evidence" value="ECO:0007669"/>
    <property type="project" value="InterPro"/>
</dbReference>
<dbReference type="SUPFAM" id="SSF52964">
    <property type="entry name" value="TolB, N-terminal domain"/>
    <property type="match status" value="1"/>
</dbReference>
<gene>
    <name evidence="1" type="ORF">SDC9_58399</name>
</gene>
<comment type="caution">
    <text evidence="1">The sequence shown here is derived from an EMBL/GenBank/DDBJ whole genome shotgun (WGS) entry which is preliminary data.</text>
</comment>
<dbReference type="AlphaFoldDB" id="A0A644X8A0"/>
<sequence>MGRVPAAVLLLPVFLGILLFPCPSAGEMVLAVPDFQAVGCMPYLSSGVAEQVRAKLTGRGPWTLLESSQMAKIASEHRLSMSGLMDEKKAISVGKVLGAQYLIVGSVSLTGSVFTLTARLVDVSTGVVHAGFQTVTHEGEEGLPAAAGFLAEDIAAELGGPDA</sequence>
<organism evidence="1">
    <name type="scientific">bioreactor metagenome</name>
    <dbReference type="NCBI Taxonomy" id="1076179"/>
    <lineage>
        <taxon>unclassified sequences</taxon>
        <taxon>metagenomes</taxon>
        <taxon>ecological metagenomes</taxon>
    </lineage>
</organism>
<dbReference type="EMBL" id="VSSQ01001915">
    <property type="protein sequence ID" value="MPM12048.1"/>
    <property type="molecule type" value="Genomic_DNA"/>
</dbReference>
<reference evidence="1" key="1">
    <citation type="submission" date="2019-08" db="EMBL/GenBank/DDBJ databases">
        <authorList>
            <person name="Kucharzyk K."/>
            <person name="Murdoch R.W."/>
            <person name="Higgins S."/>
            <person name="Loffler F."/>
        </authorList>
    </citation>
    <scope>NUCLEOTIDE SEQUENCE</scope>
</reference>
<dbReference type="InterPro" id="IPR005534">
    <property type="entry name" value="Curli_assmbl/transp-comp_CsgG"/>
</dbReference>
<name>A0A644X8A0_9ZZZZ</name>
<dbReference type="Pfam" id="PF03783">
    <property type="entry name" value="CsgG"/>
    <property type="match status" value="1"/>
</dbReference>
<evidence type="ECO:0000313" key="1">
    <source>
        <dbReference type="EMBL" id="MPM12048.1"/>
    </source>
</evidence>